<proteinExistence type="predicted"/>
<gene>
    <name evidence="5" type="ORF">CCH79_00012546</name>
</gene>
<dbReference type="Gene3D" id="3.90.79.10">
    <property type="entry name" value="Nucleoside Triphosphate Pyrophosphohydrolase"/>
    <property type="match status" value="1"/>
</dbReference>
<comment type="caution">
    <text evidence="5">The sequence shown here is derived from an EMBL/GenBank/DDBJ whole genome shotgun (WGS) entry which is preliminary data.</text>
</comment>
<evidence type="ECO:0000256" key="4">
    <source>
        <dbReference type="ARBA" id="ARBA00022842"/>
    </source>
</evidence>
<accession>A0A315VFT8</accession>
<dbReference type="OrthoDB" id="242473at2759"/>
<dbReference type="GO" id="GO:0046872">
    <property type="term" value="F:metal ion binding"/>
    <property type="evidence" value="ECO:0007669"/>
    <property type="project" value="UniProtKB-KW"/>
</dbReference>
<evidence type="ECO:0000313" key="6">
    <source>
        <dbReference type="Proteomes" id="UP000250572"/>
    </source>
</evidence>
<evidence type="ECO:0008006" key="7">
    <source>
        <dbReference type="Google" id="ProtNLM"/>
    </source>
</evidence>
<keyword evidence="2" id="KW-0479">Metal-binding</keyword>
<evidence type="ECO:0000256" key="1">
    <source>
        <dbReference type="ARBA" id="ARBA00001946"/>
    </source>
</evidence>
<dbReference type="InterPro" id="IPR015797">
    <property type="entry name" value="NUDIX_hydrolase-like_dom_sf"/>
</dbReference>
<keyword evidence="4" id="KW-0460">Magnesium</keyword>
<dbReference type="STRING" id="33528.ENSGAFP00000024601"/>
<dbReference type="AlphaFoldDB" id="A0A315VFT8"/>
<dbReference type="Proteomes" id="UP000250572">
    <property type="component" value="Unassembled WGS sequence"/>
</dbReference>
<dbReference type="InterPro" id="IPR055295">
    <property type="entry name" value="NUDT22/NUDT9-like"/>
</dbReference>
<evidence type="ECO:0000256" key="3">
    <source>
        <dbReference type="ARBA" id="ARBA00022801"/>
    </source>
</evidence>
<evidence type="ECO:0000256" key="2">
    <source>
        <dbReference type="ARBA" id="ARBA00022723"/>
    </source>
</evidence>
<dbReference type="PANTHER" id="PTHR31835">
    <property type="entry name" value="URIDINE DIPHOSPHATE GLUCOSE PYROPHOSPHATASE"/>
    <property type="match status" value="1"/>
</dbReference>
<dbReference type="FunFam" id="3.90.79.10:FF:000087">
    <property type="entry name" value="Nudix (nucleoside diphosphate linked moiety X)-type motif 22"/>
    <property type="match status" value="1"/>
</dbReference>
<protein>
    <recommendedName>
        <fullName evidence="7">Nudix hydrolase domain-containing protein</fullName>
    </recommendedName>
</protein>
<keyword evidence="6" id="KW-1185">Reference proteome</keyword>
<comment type="cofactor">
    <cofactor evidence="1">
        <name>Mg(2+)</name>
        <dbReference type="ChEBI" id="CHEBI:18420"/>
    </cofactor>
</comment>
<evidence type="ECO:0000313" key="5">
    <source>
        <dbReference type="EMBL" id="PWA22293.1"/>
    </source>
</evidence>
<keyword evidence="3" id="KW-0378">Hydrolase</keyword>
<dbReference type="PANTHER" id="PTHR31835:SF1">
    <property type="entry name" value="URIDINE DIPHOSPHATE GLUCOSE PYROPHOSPHATASE NUDT22"/>
    <property type="match status" value="1"/>
</dbReference>
<name>A0A315VFT8_GAMAF</name>
<organism evidence="5 6">
    <name type="scientific">Gambusia affinis</name>
    <name type="common">Western mosquitofish</name>
    <name type="synonym">Heterandria affinis</name>
    <dbReference type="NCBI Taxonomy" id="33528"/>
    <lineage>
        <taxon>Eukaryota</taxon>
        <taxon>Metazoa</taxon>
        <taxon>Chordata</taxon>
        <taxon>Craniata</taxon>
        <taxon>Vertebrata</taxon>
        <taxon>Euteleostomi</taxon>
        <taxon>Actinopterygii</taxon>
        <taxon>Neopterygii</taxon>
        <taxon>Teleostei</taxon>
        <taxon>Neoteleostei</taxon>
        <taxon>Acanthomorphata</taxon>
        <taxon>Ovalentaria</taxon>
        <taxon>Atherinomorphae</taxon>
        <taxon>Cyprinodontiformes</taxon>
        <taxon>Poeciliidae</taxon>
        <taxon>Poeciliinae</taxon>
        <taxon>Gambusia</taxon>
    </lineage>
</organism>
<dbReference type="GO" id="GO:0052751">
    <property type="term" value="F:GDP-mannose hydrolase activity"/>
    <property type="evidence" value="ECO:0007669"/>
    <property type="project" value="TreeGrafter"/>
</dbReference>
<sequence length="357" mass="39210">MLDPEVSLLLDCAHWSGLLEHQVQVELSDRFNRQTDPLLEQHINQVWTERLSKEPWLFNGAKFRLHSFWLASPENLGCFQSDCGEQQGGETAQHCGDVINGCILQTEDGGGTSQKTSQPKHHPGSVLTLRLGLTCYKDYLGTNWSGEVADLRCRGQEEFGDPLALLAQPLGVGAVLCTCDGQVVFIRRSQKVAEARGLLDIPGGHPEPKAVCERLGEAAGKDQISLVMMEQRPDAVVSELFSSICAEIRDEVNIPWSSLGAPVLMGIALNHTSAGRPSLEFYISCSLSSDEVRTLYWKGGAEANESTDVVFLSTTEVMQLNRSSPLWSEMCPSAKGAMLLYQVVKPGEPSKPNREER</sequence>
<dbReference type="SUPFAM" id="SSF55811">
    <property type="entry name" value="Nudix"/>
    <property type="match status" value="1"/>
</dbReference>
<reference evidence="5 6" key="1">
    <citation type="journal article" date="2018" name="G3 (Bethesda)">
        <title>A High-Quality Reference Genome for the Invasive Mosquitofish Gambusia affinis Using a Chicago Library.</title>
        <authorList>
            <person name="Hoffberg S.L."/>
            <person name="Troendle N.J."/>
            <person name="Glenn T.C."/>
            <person name="Mahmud O."/>
            <person name="Louha S."/>
            <person name="Chalopin D."/>
            <person name="Bennetzen J.L."/>
            <person name="Mauricio R."/>
        </authorList>
    </citation>
    <scope>NUCLEOTIDE SEQUENCE [LARGE SCALE GENOMIC DNA]</scope>
    <source>
        <strain evidence="5">NE01/NJP1002.9</strain>
        <tissue evidence="5">Muscle</tissue>
    </source>
</reference>
<dbReference type="EMBL" id="NHOQ01001766">
    <property type="protein sequence ID" value="PWA22293.1"/>
    <property type="molecule type" value="Genomic_DNA"/>
</dbReference>